<sequence length="717" mass="79417">MAATSTVEAASKKSGTFGGELRQTCTHRKTRVCRLLRHLSECNEILWHAGLQLKEDTRDDLGDVSIAMVPVLCRGFQCCRSPDHDEEAAVRLMCCLLTVHRCIVSVEVNYCVAKNSSLLGSLASSSSVRRLSVFGIPRDEAGALQGLANVIASLDLISELVFLDGYEACEAKMAIPARLLQLPSARVSKLDVADLEMSPHMAWKLIEALISNGTITELAVGACVFSSGPTNRPSEWFALYLAKENATLRKLVLRARHFNNTFGLRTLTESISAMKTLEDLVAQWYARSRDCSMFSTVVRASRSLRSLSLRLAGCCSEPIPQYRARGIETLNVRPWLSALKENNALKKLVLDIPWSSTEDCCALIRELPSNDCLQKLVLRSLPDDGGLREICGTIRDCGIGHRVYIEDHHVGPEDVPALSDSQELTAVTVSSRHFVQDVASLRSTFQVLTSCKHVTSLSARCHNFTKDIYASLTACIKGATTLKEIYLDIEVDGLRGEREESVIRSSMLDLFRGLSSNLSITKITLEWTVLLGDDHSRVLADAVLTNRRLYELSIRVIDDAFCASILSHLDPGLAQNYSILHLELPINPQCGAEIAAAQNIVRRNCSLVNRATRFVMGDHEPYCARAVELVSVHPKLVDNVRREANVTGESEAVAIIRRALRLPCLTDMCEFMKLAGVVKNRVQCHVRQDGSRQLDQLNHDCWLHIRQFLKVADVADP</sequence>
<dbReference type="Proteomes" id="UP000821865">
    <property type="component" value="Chromosome 5"/>
</dbReference>
<accession>A0ACB8CQ97</accession>
<dbReference type="EMBL" id="CM023474">
    <property type="protein sequence ID" value="KAH7949205.1"/>
    <property type="molecule type" value="Genomic_DNA"/>
</dbReference>
<proteinExistence type="predicted"/>
<name>A0ACB8CQ97_DERSI</name>
<evidence type="ECO:0000313" key="1">
    <source>
        <dbReference type="EMBL" id="KAH7949205.1"/>
    </source>
</evidence>
<evidence type="ECO:0000313" key="2">
    <source>
        <dbReference type="Proteomes" id="UP000821865"/>
    </source>
</evidence>
<comment type="caution">
    <text evidence="1">The sequence shown here is derived from an EMBL/GenBank/DDBJ whole genome shotgun (WGS) entry which is preliminary data.</text>
</comment>
<keyword evidence="2" id="KW-1185">Reference proteome</keyword>
<protein>
    <submittedName>
        <fullName evidence="1">Uncharacterized protein</fullName>
    </submittedName>
</protein>
<gene>
    <name evidence="1" type="ORF">HPB49_006383</name>
</gene>
<organism evidence="1 2">
    <name type="scientific">Dermacentor silvarum</name>
    <name type="common">Tick</name>
    <dbReference type="NCBI Taxonomy" id="543639"/>
    <lineage>
        <taxon>Eukaryota</taxon>
        <taxon>Metazoa</taxon>
        <taxon>Ecdysozoa</taxon>
        <taxon>Arthropoda</taxon>
        <taxon>Chelicerata</taxon>
        <taxon>Arachnida</taxon>
        <taxon>Acari</taxon>
        <taxon>Parasitiformes</taxon>
        <taxon>Ixodida</taxon>
        <taxon>Ixodoidea</taxon>
        <taxon>Ixodidae</taxon>
        <taxon>Rhipicephalinae</taxon>
        <taxon>Dermacentor</taxon>
    </lineage>
</organism>
<reference evidence="1" key="1">
    <citation type="submission" date="2020-05" db="EMBL/GenBank/DDBJ databases">
        <title>Large-scale comparative analyses of tick genomes elucidate their genetic diversity and vector capacities.</title>
        <authorList>
            <person name="Jia N."/>
            <person name="Wang J."/>
            <person name="Shi W."/>
            <person name="Du L."/>
            <person name="Sun Y."/>
            <person name="Zhan W."/>
            <person name="Jiang J."/>
            <person name="Wang Q."/>
            <person name="Zhang B."/>
            <person name="Ji P."/>
            <person name="Sakyi L.B."/>
            <person name="Cui X."/>
            <person name="Yuan T."/>
            <person name="Jiang B."/>
            <person name="Yang W."/>
            <person name="Lam T.T.-Y."/>
            <person name="Chang Q."/>
            <person name="Ding S."/>
            <person name="Wang X."/>
            <person name="Zhu J."/>
            <person name="Ruan X."/>
            <person name="Zhao L."/>
            <person name="Wei J."/>
            <person name="Que T."/>
            <person name="Du C."/>
            <person name="Cheng J."/>
            <person name="Dai P."/>
            <person name="Han X."/>
            <person name="Huang E."/>
            <person name="Gao Y."/>
            <person name="Liu J."/>
            <person name="Shao H."/>
            <person name="Ye R."/>
            <person name="Li L."/>
            <person name="Wei W."/>
            <person name="Wang X."/>
            <person name="Wang C."/>
            <person name="Yang T."/>
            <person name="Huo Q."/>
            <person name="Li W."/>
            <person name="Guo W."/>
            <person name="Chen H."/>
            <person name="Zhou L."/>
            <person name="Ni X."/>
            <person name="Tian J."/>
            <person name="Zhou Y."/>
            <person name="Sheng Y."/>
            <person name="Liu T."/>
            <person name="Pan Y."/>
            <person name="Xia L."/>
            <person name="Li J."/>
            <person name="Zhao F."/>
            <person name="Cao W."/>
        </authorList>
    </citation>
    <scope>NUCLEOTIDE SEQUENCE</scope>
    <source>
        <strain evidence="1">Dsil-2018</strain>
    </source>
</reference>